<evidence type="ECO:0000259" key="7">
    <source>
        <dbReference type="PROSITE" id="PS50110"/>
    </source>
</evidence>
<feature type="domain" description="Sigma-54 factor interaction" evidence="6">
    <location>
        <begin position="144"/>
        <end position="373"/>
    </location>
</feature>
<dbReference type="CDD" id="cd00009">
    <property type="entry name" value="AAA"/>
    <property type="match status" value="1"/>
</dbReference>
<dbReference type="InterPro" id="IPR003593">
    <property type="entry name" value="AAA+_ATPase"/>
</dbReference>
<dbReference type="AlphaFoldDB" id="A0A194AGF1"/>
<evidence type="ECO:0000256" key="4">
    <source>
        <dbReference type="ARBA" id="ARBA00023163"/>
    </source>
</evidence>
<accession>A0A194AGF1</accession>
<evidence type="ECO:0000259" key="6">
    <source>
        <dbReference type="PROSITE" id="PS50045"/>
    </source>
</evidence>
<dbReference type="Pfam" id="PF00158">
    <property type="entry name" value="Sigma54_activat"/>
    <property type="match status" value="1"/>
</dbReference>
<evidence type="ECO:0000256" key="3">
    <source>
        <dbReference type="ARBA" id="ARBA00023015"/>
    </source>
</evidence>
<dbReference type="OrthoDB" id="9763792at2"/>
<dbReference type="Pfam" id="PF00072">
    <property type="entry name" value="Response_reg"/>
    <property type="match status" value="1"/>
</dbReference>
<dbReference type="Proteomes" id="UP000095200">
    <property type="component" value="Unassembled WGS sequence"/>
</dbReference>
<dbReference type="PROSITE" id="PS00675">
    <property type="entry name" value="SIGMA54_INTERACT_1"/>
    <property type="match status" value="1"/>
</dbReference>
<dbReference type="SUPFAM" id="SSF52172">
    <property type="entry name" value="CheY-like"/>
    <property type="match status" value="1"/>
</dbReference>
<gene>
    <name evidence="8" type="ORF">DPF_0864</name>
</gene>
<comment type="caution">
    <text evidence="8">The sequence shown here is derived from an EMBL/GenBank/DDBJ whole genome shotgun (WGS) entry which is preliminary data.</text>
</comment>
<evidence type="ECO:0000313" key="8">
    <source>
        <dbReference type="EMBL" id="GAU08161.1"/>
    </source>
</evidence>
<keyword evidence="5" id="KW-0597">Phosphoprotein</keyword>
<dbReference type="GO" id="GO:0006355">
    <property type="term" value="P:regulation of DNA-templated transcription"/>
    <property type="evidence" value="ECO:0007669"/>
    <property type="project" value="InterPro"/>
</dbReference>
<dbReference type="Gene3D" id="1.10.8.60">
    <property type="match status" value="1"/>
</dbReference>
<keyword evidence="1" id="KW-0547">Nucleotide-binding</keyword>
<dbReference type="InterPro" id="IPR002078">
    <property type="entry name" value="Sigma_54_int"/>
</dbReference>
<feature type="domain" description="Response regulatory" evidence="7">
    <location>
        <begin position="4"/>
        <end position="118"/>
    </location>
</feature>
<dbReference type="Pfam" id="PF25601">
    <property type="entry name" value="AAA_lid_14"/>
    <property type="match status" value="1"/>
</dbReference>
<organism evidence="8 9">
    <name type="scientific">Desulfoplanes formicivorans</name>
    <dbReference type="NCBI Taxonomy" id="1592317"/>
    <lineage>
        <taxon>Bacteria</taxon>
        <taxon>Pseudomonadati</taxon>
        <taxon>Thermodesulfobacteriota</taxon>
        <taxon>Desulfovibrionia</taxon>
        <taxon>Desulfovibrionales</taxon>
        <taxon>Desulfoplanaceae</taxon>
        <taxon>Desulfoplanes</taxon>
    </lineage>
</organism>
<dbReference type="GO" id="GO:0005524">
    <property type="term" value="F:ATP binding"/>
    <property type="evidence" value="ECO:0007669"/>
    <property type="project" value="UniProtKB-KW"/>
</dbReference>
<keyword evidence="3" id="KW-0805">Transcription regulation</keyword>
<keyword evidence="2" id="KW-0067">ATP-binding</keyword>
<dbReference type="Gene3D" id="3.40.50.300">
    <property type="entry name" value="P-loop containing nucleotide triphosphate hydrolases"/>
    <property type="match status" value="1"/>
</dbReference>
<keyword evidence="4" id="KW-0804">Transcription</keyword>
<evidence type="ECO:0000256" key="2">
    <source>
        <dbReference type="ARBA" id="ARBA00022840"/>
    </source>
</evidence>
<dbReference type="SUPFAM" id="SSF52540">
    <property type="entry name" value="P-loop containing nucleoside triphosphate hydrolases"/>
    <property type="match status" value="1"/>
</dbReference>
<evidence type="ECO:0000256" key="5">
    <source>
        <dbReference type="PROSITE-ProRule" id="PRU00169"/>
    </source>
</evidence>
<dbReference type="STRING" id="1592317.DPF_0864"/>
<dbReference type="PROSITE" id="PS00688">
    <property type="entry name" value="SIGMA54_INTERACT_3"/>
    <property type="match status" value="1"/>
</dbReference>
<evidence type="ECO:0000256" key="1">
    <source>
        <dbReference type="ARBA" id="ARBA00022741"/>
    </source>
</evidence>
<dbReference type="SMART" id="SM00448">
    <property type="entry name" value="REC"/>
    <property type="match status" value="1"/>
</dbReference>
<dbReference type="PROSITE" id="PS50045">
    <property type="entry name" value="SIGMA54_INTERACT_4"/>
    <property type="match status" value="1"/>
</dbReference>
<dbReference type="PROSITE" id="PS50110">
    <property type="entry name" value="RESPONSE_REGULATORY"/>
    <property type="match status" value="1"/>
</dbReference>
<name>A0A194AGF1_9BACT</name>
<proteinExistence type="predicted"/>
<reference evidence="9" key="1">
    <citation type="submission" date="2016-06" db="EMBL/GenBank/DDBJ databases">
        <title>Draft genome sequence of Desulfoplanes formicivorans strain Pf12B.</title>
        <authorList>
            <person name="Watanabe M."/>
            <person name="Kojima H."/>
            <person name="Fukui M."/>
        </authorList>
    </citation>
    <scope>NUCLEOTIDE SEQUENCE [LARGE SCALE GENOMIC DNA]</scope>
    <source>
        <strain evidence="9">Pf12B</strain>
    </source>
</reference>
<keyword evidence="9" id="KW-1185">Reference proteome</keyword>
<dbReference type="FunFam" id="3.40.50.300:FF:000006">
    <property type="entry name" value="DNA-binding transcriptional regulator NtrC"/>
    <property type="match status" value="1"/>
</dbReference>
<dbReference type="CDD" id="cd00156">
    <property type="entry name" value="REC"/>
    <property type="match status" value="1"/>
</dbReference>
<dbReference type="GO" id="GO:0000160">
    <property type="term" value="P:phosphorelay signal transduction system"/>
    <property type="evidence" value="ECO:0007669"/>
    <property type="project" value="InterPro"/>
</dbReference>
<dbReference type="InterPro" id="IPR001789">
    <property type="entry name" value="Sig_transdc_resp-reg_receiver"/>
</dbReference>
<dbReference type="Gene3D" id="3.40.50.2300">
    <property type="match status" value="1"/>
</dbReference>
<dbReference type="InterPro" id="IPR011006">
    <property type="entry name" value="CheY-like_superfamily"/>
</dbReference>
<dbReference type="InterPro" id="IPR058031">
    <property type="entry name" value="AAA_lid_NorR"/>
</dbReference>
<feature type="modified residue" description="4-aspartylphosphate" evidence="5">
    <location>
        <position position="53"/>
    </location>
</feature>
<dbReference type="PANTHER" id="PTHR32071:SF113">
    <property type="entry name" value="ALGINATE BIOSYNTHESIS TRANSCRIPTIONAL REGULATORY PROTEIN ALGB"/>
    <property type="match status" value="1"/>
</dbReference>
<dbReference type="InterPro" id="IPR027417">
    <property type="entry name" value="P-loop_NTPase"/>
</dbReference>
<dbReference type="EMBL" id="BDFE01000009">
    <property type="protein sequence ID" value="GAU08161.1"/>
    <property type="molecule type" value="Genomic_DNA"/>
</dbReference>
<dbReference type="PANTHER" id="PTHR32071">
    <property type="entry name" value="TRANSCRIPTIONAL REGULATORY PROTEIN"/>
    <property type="match status" value="1"/>
</dbReference>
<dbReference type="SMART" id="SM00382">
    <property type="entry name" value="AAA"/>
    <property type="match status" value="1"/>
</dbReference>
<dbReference type="InterPro" id="IPR025944">
    <property type="entry name" value="Sigma_54_int_dom_CS"/>
</dbReference>
<dbReference type="RefSeq" id="WP_069857651.1">
    <property type="nucleotide sequence ID" value="NZ_BDFE01000009.1"/>
</dbReference>
<sequence>MTHKILIVDDDLSVQYALKRIIENHGHDVISACTLEEGFAHAQVYSFSVVLLDIGLPDGNGMDAIGNFSQSPGHPEIIIITGLGTEDDVSRALASGAYDYISKHAPMEEVIATLDQALSLWESTTHDSHGSPGPQGKRFSRDRLCGSSAPFMRSLALAEQYARVDSNVLILGETGTGKELFARTIHDNSARKSSPFVTVDCASLPDSLAQSILFGHVKGAFTSADVPQRGLVAEAEQGTLFFDEIGELPLDVQKIFLRVLQEKTYRLVGSTREIACDFRLIAATNRNLLQMVEDGKFRKDLYFRLQTCILELVPLRQRKEDIEELVAFFIERFCDFYRQPLRSCTPVFMQALTSYPWPGNVRELMHAIEYALSASRSSDPLSVHHLPGKIRVHGVKQKFVKNITMRHKTTSNRSCADRNLLQKNNFPEFAEYRKNVLYQAEKNYMHQLSSLANKNIQYMMHLSGLSKSRCYALMKKYLS</sequence>
<protein>
    <submittedName>
        <fullName evidence="8">Fis family transcriptional regulator</fullName>
    </submittedName>
</protein>
<dbReference type="InterPro" id="IPR025662">
    <property type="entry name" value="Sigma_54_int_dom_ATP-bd_1"/>
</dbReference>
<evidence type="ECO:0000313" key="9">
    <source>
        <dbReference type="Proteomes" id="UP000095200"/>
    </source>
</evidence>